<keyword evidence="3" id="KW-1185">Reference proteome</keyword>
<gene>
    <name evidence="2" type="ORF">PENTCL1PPCAC_5957</name>
</gene>
<feature type="chain" id="PRO_5043966516" evidence="1">
    <location>
        <begin position="19"/>
        <end position="223"/>
    </location>
</feature>
<evidence type="ECO:0000313" key="2">
    <source>
        <dbReference type="EMBL" id="GMS83782.1"/>
    </source>
</evidence>
<dbReference type="Proteomes" id="UP001432027">
    <property type="component" value="Unassembled WGS sequence"/>
</dbReference>
<evidence type="ECO:0000256" key="1">
    <source>
        <dbReference type="SAM" id="SignalP"/>
    </source>
</evidence>
<name>A0AAV5SM54_9BILA</name>
<feature type="signal peptide" evidence="1">
    <location>
        <begin position="1"/>
        <end position="18"/>
    </location>
</feature>
<reference evidence="2" key="1">
    <citation type="submission" date="2023-10" db="EMBL/GenBank/DDBJ databases">
        <title>Genome assembly of Pristionchus species.</title>
        <authorList>
            <person name="Yoshida K."/>
            <person name="Sommer R.J."/>
        </authorList>
    </citation>
    <scope>NUCLEOTIDE SEQUENCE</scope>
    <source>
        <strain evidence="2">RS0144</strain>
    </source>
</reference>
<dbReference type="EMBL" id="BTSX01000002">
    <property type="protein sequence ID" value="GMS83782.1"/>
    <property type="molecule type" value="Genomic_DNA"/>
</dbReference>
<sequence>MIIRHFLFFFLLVSAVQSGSLVDRIMEEMEFVAMNILKIGDPRDVSSVFELAEVAVEEIERIYGILIYDLDDNFVLQKELVQLHSSSKEKQDEVLAGFPSNFKAVPRLLKELKRAEKVELAKLNEEDKEALKEGGLFVHYMIRGKPLAKILKDRLGNEEYMKMTREERKKIIAAKRDRLMRYWSGGQQIILEEIAKGLGIEDFEAFGRGELDMNGEKIVNTEL</sequence>
<protein>
    <submittedName>
        <fullName evidence="2">Uncharacterized protein</fullName>
    </submittedName>
</protein>
<proteinExistence type="predicted"/>
<evidence type="ECO:0000313" key="3">
    <source>
        <dbReference type="Proteomes" id="UP001432027"/>
    </source>
</evidence>
<dbReference type="AlphaFoldDB" id="A0AAV5SM54"/>
<accession>A0AAV5SM54</accession>
<organism evidence="2 3">
    <name type="scientific">Pristionchus entomophagus</name>
    <dbReference type="NCBI Taxonomy" id="358040"/>
    <lineage>
        <taxon>Eukaryota</taxon>
        <taxon>Metazoa</taxon>
        <taxon>Ecdysozoa</taxon>
        <taxon>Nematoda</taxon>
        <taxon>Chromadorea</taxon>
        <taxon>Rhabditida</taxon>
        <taxon>Rhabditina</taxon>
        <taxon>Diplogasteromorpha</taxon>
        <taxon>Diplogasteroidea</taxon>
        <taxon>Neodiplogasteridae</taxon>
        <taxon>Pristionchus</taxon>
    </lineage>
</organism>
<keyword evidence="1" id="KW-0732">Signal</keyword>
<comment type="caution">
    <text evidence="2">The sequence shown here is derived from an EMBL/GenBank/DDBJ whole genome shotgun (WGS) entry which is preliminary data.</text>
</comment>